<dbReference type="AlphaFoldDB" id="A0A212LLG6"/>
<gene>
    <name evidence="1" type="ORF">KL86PLE_70022</name>
</gene>
<protein>
    <submittedName>
        <fullName evidence="1">Uncharacterized protein</fullName>
    </submittedName>
</protein>
<name>A0A212LLG6_9HYPH</name>
<organism evidence="1">
    <name type="scientific">uncultured Pleomorphomonas sp</name>
    <dbReference type="NCBI Taxonomy" id="442121"/>
    <lineage>
        <taxon>Bacteria</taxon>
        <taxon>Pseudomonadati</taxon>
        <taxon>Pseudomonadota</taxon>
        <taxon>Alphaproteobacteria</taxon>
        <taxon>Hyphomicrobiales</taxon>
        <taxon>Pleomorphomonadaceae</taxon>
        <taxon>Pleomorphomonas</taxon>
        <taxon>environmental samples</taxon>
    </lineage>
</organism>
<sequence length="58" mass="6422">MDRAGKPAHPSVKAAQSISAVHGNAGTLYLFESTYFLHANRHPLRSEMLRDLPFPSET</sequence>
<reference evidence="1" key="1">
    <citation type="submission" date="2016-08" db="EMBL/GenBank/DDBJ databases">
        <authorList>
            <person name="Seilhamer J.J."/>
        </authorList>
    </citation>
    <scope>NUCLEOTIDE SEQUENCE</scope>
    <source>
        <strain evidence="1">86</strain>
    </source>
</reference>
<proteinExistence type="predicted"/>
<accession>A0A212LLG6</accession>
<dbReference type="EMBL" id="FMJD01000011">
    <property type="protein sequence ID" value="SCM78239.1"/>
    <property type="molecule type" value="Genomic_DNA"/>
</dbReference>
<evidence type="ECO:0000313" key="1">
    <source>
        <dbReference type="EMBL" id="SCM78239.1"/>
    </source>
</evidence>